<comment type="catalytic activity">
    <reaction evidence="10">
        <text>dUMP + (6R)-5,10-methylene-5,6,7,8-tetrahydrofolate = 7,8-dihydrofolate + dTMP</text>
        <dbReference type="Rhea" id="RHEA:12104"/>
        <dbReference type="ChEBI" id="CHEBI:15636"/>
        <dbReference type="ChEBI" id="CHEBI:57451"/>
        <dbReference type="ChEBI" id="CHEBI:63528"/>
        <dbReference type="ChEBI" id="CHEBI:246422"/>
        <dbReference type="EC" id="2.1.1.45"/>
    </reaction>
</comment>
<dbReference type="Pfam" id="PF01920">
    <property type="entry name" value="Prefoldin_2"/>
    <property type="match status" value="1"/>
</dbReference>
<evidence type="ECO:0000256" key="3">
    <source>
        <dbReference type="ARBA" id="ARBA00009972"/>
    </source>
</evidence>
<evidence type="ECO:0000256" key="5">
    <source>
        <dbReference type="ARBA" id="ARBA00011947"/>
    </source>
</evidence>
<keyword evidence="9" id="KW-0545">Nucleotide biosynthesis</keyword>
<dbReference type="HAMAP" id="MF_00008">
    <property type="entry name" value="Thymidy_synth_bact"/>
    <property type="match status" value="1"/>
</dbReference>
<dbReference type="GO" id="GO:0004799">
    <property type="term" value="F:thymidylate synthase activity"/>
    <property type="evidence" value="ECO:0007669"/>
    <property type="project" value="UniProtKB-EC"/>
</dbReference>
<dbReference type="CDD" id="cd00351">
    <property type="entry name" value="TS_Pyrimidine_HMase"/>
    <property type="match status" value="1"/>
</dbReference>
<feature type="chain" id="PRO_5006878042" description="Thymidylate synthase" evidence="13">
    <location>
        <begin position="18"/>
        <end position="439"/>
    </location>
</feature>
<evidence type="ECO:0000256" key="8">
    <source>
        <dbReference type="ARBA" id="ARBA00022679"/>
    </source>
</evidence>
<gene>
    <name evidence="15" type="primary">TYMS</name>
    <name evidence="15" type="ORF">T4D_2533</name>
</gene>
<evidence type="ECO:0000256" key="4">
    <source>
        <dbReference type="ARBA" id="ARBA00011695"/>
    </source>
</evidence>
<dbReference type="InterPro" id="IPR045097">
    <property type="entry name" value="Thymidate_synth/dCMP_Mease"/>
</dbReference>
<evidence type="ECO:0000256" key="6">
    <source>
        <dbReference type="ARBA" id="ARBA00015931"/>
    </source>
</evidence>
<dbReference type="NCBIfam" id="TIGR03284">
    <property type="entry name" value="thym_sym"/>
    <property type="match status" value="1"/>
</dbReference>
<dbReference type="GO" id="GO:0006235">
    <property type="term" value="P:dTTP biosynthetic process"/>
    <property type="evidence" value="ECO:0007669"/>
    <property type="project" value="UniProtKB-UniPathway"/>
</dbReference>
<keyword evidence="12" id="KW-0175">Coiled coil</keyword>
<comment type="similarity">
    <text evidence="2">Belongs to the prefoldin subunit beta family.</text>
</comment>
<dbReference type="SUPFAM" id="SSF46579">
    <property type="entry name" value="Prefoldin"/>
    <property type="match status" value="1"/>
</dbReference>
<keyword evidence="16" id="KW-1185">Reference proteome</keyword>
<dbReference type="CDD" id="cd23161">
    <property type="entry name" value="Prefoldin_6"/>
    <property type="match status" value="1"/>
</dbReference>
<evidence type="ECO:0000256" key="7">
    <source>
        <dbReference type="ARBA" id="ARBA00022603"/>
    </source>
</evidence>
<dbReference type="PROSITE" id="PS00091">
    <property type="entry name" value="THYMIDYLATE_SYNTHASE"/>
    <property type="match status" value="1"/>
</dbReference>
<sequence>MTKATTLLICILKLVEINEMTEVIHKLDSNSTSQHDCVNQEELNYLNQLKDIIDHGVRKNDRTGIGTLSTFGTQSRYCLRDDIFPLLTTKRVFWRGVVEELLWFISGNTNAKKLSEKNVNIWDGNSSREFLDSRGLYNYEEGDLGPVYGFQWRHFGYPYTSMTADYAGKGYDQLQQCIKMIREEPESRRIIMTAWNPCDLEKVALPPCHCFVQFYVADGELSCQMYQRSADMGLGVPFNIASYSLLTRMIAHITSLKPGFFIHTIGDAHIYLTHVDALKVQLERKPRPFPKLKILRNVENIDDFRAEDFELIDYKPYPKISMPMARLELEILKLQNIQNDIKKQARVRQQVETQYTENHFALEELNLLTDQTVIYKMIGPVLVKHSLAEAKSTITKRLEFIDQEKKRLDDALENTKNEILTQKDKINSLQSKLSGTTAD</sequence>
<dbReference type="GO" id="GO:0005739">
    <property type="term" value="C:mitochondrion"/>
    <property type="evidence" value="ECO:0007669"/>
    <property type="project" value="TreeGrafter"/>
</dbReference>
<keyword evidence="8" id="KW-0808">Transferase</keyword>
<dbReference type="InterPro" id="IPR036926">
    <property type="entry name" value="Thymidate_synth/dCMP_Mease_sf"/>
</dbReference>
<dbReference type="Proteomes" id="UP000054995">
    <property type="component" value="Unassembled WGS sequence"/>
</dbReference>
<dbReference type="Gene3D" id="1.10.287.370">
    <property type="match status" value="1"/>
</dbReference>
<dbReference type="PANTHER" id="PTHR11548:SF2">
    <property type="entry name" value="THYMIDYLATE SYNTHASE"/>
    <property type="match status" value="1"/>
</dbReference>
<dbReference type="InterPro" id="IPR023451">
    <property type="entry name" value="Thymidate_synth/dCMP_Mease_dom"/>
</dbReference>
<dbReference type="UniPathway" id="UPA00575"/>
<dbReference type="GO" id="GO:0016272">
    <property type="term" value="C:prefoldin complex"/>
    <property type="evidence" value="ECO:0007669"/>
    <property type="project" value="InterPro"/>
</dbReference>
<dbReference type="GO" id="GO:0006231">
    <property type="term" value="P:dTMP biosynthetic process"/>
    <property type="evidence" value="ECO:0007669"/>
    <property type="project" value="InterPro"/>
</dbReference>
<keyword evidence="13" id="KW-0732">Signal</keyword>
<dbReference type="InterPro" id="IPR000398">
    <property type="entry name" value="Thymidylate_synthase"/>
</dbReference>
<comment type="caution">
    <text evidence="15">The sequence shown here is derived from an EMBL/GenBank/DDBJ whole genome shotgun (WGS) entry which is preliminary data.</text>
</comment>
<evidence type="ECO:0000313" key="15">
    <source>
        <dbReference type="EMBL" id="KRY86094.1"/>
    </source>
</evidence>
<dbReference type="InterPro" id="IPR009053">
    <property type="entry name" value="Prefoldin"/>
</dbReference>
<comment type="pathway">
    <text evidence="1">Pyrimidine metabolism; dTTP biosynthesis.</text>
</comment>
<dbReference type="SUPFAM" id="SSF55831">
    <property type="entry name" value="Thymidylate synthase/dCMP hydroxymethylase"/>
    <property type="match status" value="1"/>
</dbReference>
<protein>
    <recommendedName>
        <fullName evidence="6">Thymidylate synthase</fullName>
        <ecNumber evidence="5">2.1.1.45</ecNumber>
    </recommendedName>
</protein>
<dbReference type="GO" id="GO:0006457">
    <property type="term" value="P:protein folding"/>
    <property type="evidence" value="ECO:0007669"/>
    <property type="project" value="InterPro"/>
</dbReference>
<reference evidence="15 16" key="1">
    <citation type="submission" date="2015-01" db="EMBL/GenBank/DDBJ databases">
        <title>Evolution of Trichinella species and genotypes.</title>
        <authorList>
            <person name="Korhonen P.K."/>
            <person name="Edoardo P."/>
            <person name="Giuseppe L.R."/>
            <person name="Gasser R.B."/>
        </authorList>
    </citation>
    <scope>NUCLEOTIDE SEQUENCE [LARGE SCALE GENOMIC DNA]</scope>
    <source>
        <strain evidence="15">ISS470</strain>
    </source>
</reference>
<feature type="coiled-coil region" evidence="12">
    <location>
        <begin position="324"/>
        <end position="354"/>
    </location>
</feature>
<dbReference type="AlphaFoldDB" id="A0A0V1FJD9"/>
<comment type="subunit">
    <text evidence="4">Heterohexamer of two PFD-alpha type and four PFD-beta type subunits.</text>
</comment>
<evidence type="ECO:0000256" key="2">
    <source>
        <dbReference type="ARBA" id="ARBA00008045"/>
    </source>
</evidence>
<keyword evidence="7" id="KW-0489">Methyltransferase</keyword>
<dbReference type="PRINTS" id="PR00108">
    <property type="entry name" value="THYMDSNTHASE"/>
</dbReference>
<evidence type="ECO:0000256" key="10">
    <source>
        <dbReference type="ARBA" id="ARBA00047344"/>
    </source>
</evidence>
<dbReference type="Pfam" id="PF00303">
    <property type="entry name" value="Thymidylat_synt"/>
    <property type="match status" value="1"/>
</dbReference>
<dbReference type="EMBL" id="JYDT01000077">
    <property type="protein sequence ID" value="KRY86094.1"/>
    <property type="molecule type" value="Genomic_DNA"/>
</dbReference>
<dbReference type="PANTHER" id="PTHR11548">
    <property type="entry name" value="THYMIDYLATE SYNTHASE 1"/>
    <property type="match status" value="1"/>
</dbReference>
<evidence type="ECO:0000256" key="13">
    <source>
        <dbReference type="SAM" id="SignalP"/>
    </source>
</evidence>
<dbReference type="NCBIfam" id="NF002497">
    <property type="entry name" value="PRK01827.1-3"/>
    <property type="match status" value="1"/>
</dbReference>
<accession>A0A0V1FJD9</accession>
<evidence type="ECO:0000256" key="1">
    <source>
        <dbReference type="ARBA" id="ARBA00004992"/>
    </source>
</evidence>
<evidence type="ECO:0000256" key="12">
    <source>
        <dbReference type="SAM" id="Coils"/>
    </source>
</evidence>
<dbReference type="EC" id="2.1.1.45" evidence="5"/>
<feature type="domain" description="Thymidylate synthase/dCMP hydroxymethylase" evidence="14">
    <location>
        <begin position="44"/>
        <end position="325"/>
    </location>
</feature>
<evidence type="ECO:0000256" key="11">
    <source>
        <dbReference type="PROSITE-ProRule" id="PRU10016"/>
    </source>
</evidence>
<feature type="active site" evidence="11">
    <location>
        <position position="208"/>
    </location>
</feature>
<organism evidence="15 16">
    <name type="scientific">Trichinella pseudospiralis</name>
    <name type="common">Parasitic roundworm</name>
    <dbReference type="NCBI Taxonomy" id="6337"/>
    <lineage>
        <taxon>Eukaryota</taxon>
        <taxon>Metazoa</taxon>
        <taxon>Ecdysozoa</taxon>
        <taxon>Nematoda</taxon>
        <taxon>Enoplea</taxon>
        <taxon>Dorylaimia</taxon>
        <taxon>Trichinellida</taxon>
        <taxon>Trichinellidae</taxon>
        <taxon>Trichinella</taxon>
    </lineage>
</organism>
<dbReference type="GO" id="GO:0032259">
    <property type="term" value="P:methylation"/>
    <property type="evidence" value="ECO:0007669"/>
    <property type="project" value="UniProtKB-KW"/>
</dbReference>
<dbReference type="GO" id="GO:0005829">
    <property type="term" value="C:cytosol"/>
    <property type="evidence" value="ECO:0007669"/>
    <property type="project" value="TreeGrafter"/>
</dbReference>
<name>A0A0V1FJD9_TRIPS</name>
<evidence type="ECO:0000313" key="16">
    <source>
        <dbReference type="Proteomes" id="UP000054995"/>
    </source>
</evidence>
<dbReference type="OrthoDB" id="766at2759"/>
<dbReference type="InterPro" id="IPR002777">
    <property type="entry name" value="PFD_beta-like"/>
</dbReference>
<dbReference type="InterPro" id="IPR020940">
    <property type="entry name" value="Thymidylate_synthase_AS"/>
</dbReference>
<proteinExistence type="inferred from homology"/>
<feature type="coiled-coil region" evidence="12">
    <location>
        <begin position="398"/>
        <end position="432"/>
    </location>
</feature>
<comment type="similarity">
    <text evidence="3">Belongs to the thymidylate synthase family.</text>
</comment>
<dbReference type="FunFam" id="3.30.572.10:FF:000002">
    <property type="entry name" value="Possible thymidylate synthase"/>
    <property type="match status" value="1"/>
</dbReference>
<dbReference type="GO" id="GO:0051082">
    <property type="term" value="F:unfolded protein binding"/>
    <property type="evidence" value="ECO:0007669"/>
    <property type="project" value="InterPro"/>
</dbReference>
<evidence type="ECO:0000259" key="14">
    <source>
        <dbReference type="Pfam" id="PF00303"/>
    </source>
</evidence>
<evidence type="ECO:0000256" key="9">
    <source>
        <dbReference type="ARBA" id="ARBA00022727"/>
    </source>
</evidence>
<feature type="signal peptide" evidence="13">
    <location>
        <begin position="1"/>
        <end position="17"/>
    </location>
</feature>
<dbReference type="Gene3D" id="3.30.572.10">
    <property type="entry name" value="Thymidylate synthase/dCMP hydroxymethylase domain"/>
    <property type="match status" value="1"/>
</dbReference>